<dbReference type="EMBL" id="PGGS01001353">
    <property type="protein sequence ID" value="PNH00493.1"/>
    <property type="molecule type" value="Genomic_DNA"/>
</dbReference>
<proteinExistence type="predicted"/>
<keyword evidence="3" id="KW-1185">Reference proteome</keyword>
<name>A0A2J7ZJQ7_9CHLO</name>
<dbReference type="Proteomes" id="UP000236333">
    <property type="component" value="Unassembled WGS sequence"/>
</dbReference>
<dbReference type="OrthoDB" id="513406at2759"/>
<feature type="compositionally biased region" description="Gly residues" evidence="1">
    <location>
        <begin position="257"/>
        <end position="267"/>
    </location>
</feature>
<dbReference type="AlphaFoldDB" id="A0A2J7ZJQ7"/>
<feature type="compositionally biased region" description="Pro residues" evidence="1">
    <location>
        <begin position="237"/>
        <end position="246"/>
    </location>
</feature>
<organism evidence="2 3">
    <name type="scientific">Tetrabaena socialis</name>
    <dbReference type="NCBI Taxonomy" id="47790"/>
    <lineage>
        <taxon>Eukaryota</taxon>
        <taxon>Viridiplantae</taxon>
        <taxon>Chlorophyta</taxon>
        <taxon>core chlorophytes</taxon>
        <taxon>Chlorophyceae</taxon>
        <taxon>CS clade</taxon>
        <taxon>Chlamydomonadales</taxon>
        <taxon>Tetrabaenaceae</taxon>
        <taxon>Tetrabaena</taxon>
    </lineage>
</organism>
<feature type="region of interest" description="Disordered" evidence="1">
    <location>
        <begin position="235"/>
        <end position="275"/>
    </location>
</feature>
<evidence type="ECO:0000313" key="2">
    <source>
        <dbReference type="EMBL" id="PNH00493.1"/>
    </source>
</evidence>
<sequence>MRCVAAAAGPPAPGAAAGSPAGSAAAASQAAVSPPGPAAVAAPAAASLQSPGAGAAASLPWSPQSITWVDGDVARLLLADGRRVYAEVEAERQQQQQQPRQQRQQQPQPRRSQQRAAPPPSAAASPSAAAAAYGGSGRAKSDGPLLLLCCGARYTLAANDAATAPAVTAASAAVAAAGSTQSAATGLAWEEAVGARKEWVLAAIAGALAPGDPLFSMPPKQHSAALRAWAPLVTPLLRPPQLPPPQEQQGQAHGQQQGQGQGQGQQQGQGQAQAQAQAQQQGQQAFVSAGAPLDGCVVVGVERVASLAGLRGAAEAEPGLWCDGTGPGDPPLTEDESALYTAGELACLLSGRRCVVLLQLHVGWQQPAATPPYGPYKPLVLRLLREALTERSDIVSFISLAGAASGGGGSGVAAAAVPYGLTLVLCADREPFRSWGAHLASFGCQSALEAQSPYYKFLVGRVLGYRPLNIAHHIQANHGQPPAPEVVAAVEQELLRLSTKQPSLPWTAGARGGGRKKAK</sequence>
<feature type="region of interest" description="Disordered" evidence="1">
    <location>
        <begin position="1"/>
        <end position="61"/>
    </location>
</feature>
<accession>A0A2J7ZJQ7</accession>
<feature type="compositionally biased region" description="Low complexity" evidence="1">
    <location>
        <begin position="247"/>
        <end position="256"/>
    </location>
</feature>
<reference evidence="2 3" key="1">
    <citation type="journal article" date="2017" name="Mol. Biol. Evol.">
        <title>The 4-celled Tetrabaena socialis nuclear genome reveals the essential components for genetic control of cell number at the origin of multicellularity in the volvocine lineage.</title>
        <authorList>
            <person name="Featherston J."/>
            <person name="Arakaki Y."/>
            <person name="Hanschen E.R."/>
            <person name="Ferris P.J."/>
            <person name="Michod R.E."/>
            <person name="Olson B.J.S.C."/>
            <person name="Nozaki H."/>
            <person name="Durand P.M."/>
        </authorList>
    </citation>
    <scope>NUCLEOTIDE SEQUENCE [LARGE SCALE GENOMIC DNA]</scope>
    <source>
        <strain evidence="2 3">NIES-571</strain>
    </source>
</reference>
<comment type="caution">
    <text evidence="2">The sequence shown here is derived from an EMBL/GenBank/DDBJ whole genome shotgun (WGS) entry which is preliminary data.</text>
</comment>
<evidence type="ECO:0000256" key="1">
    <source>
        <dbReference type="SAM" id="MobiDB-lite"/>
    </source>
</evidence>
<feature type="compositionally biased region" description="Low complexity" evidence="1">
    <location>
        <begin position="93"/>
        <end position="132"/>
    </location>
</feature>
<feature type="region of interest" description="Disordered" evidence="1">
    <location>
        <begin position="89"/>
        <end position="135"/>
    </location>
</feature>
<gene>
    <name evidence="2" type="ORF">TSOC_013680</name>
</gene>
<protein>
    <submittedName>
        <fullName evidence="2">Uncharacterized protein</fullName>
    </submittedName>
</protein>
<feature type="compositionally biased region" description="Low complexity" evidence="1">
    <location>
        <begin position="1"/>
        <end position="60"/>
    </location>
</feature>
<evidence type="ECO:0000313" key="3">
    <source>
        <dbReference type="Proteomes" id="UP000236333"/>
    </source>
</evidence>